<dbReference type="Gene3D" id="3.40.50.12780">
    <property type="entry name" value="N-terminal domain of ligase-like"/>
    <property type="match status" value="1"/>
</dbReference>
<dbReference type="Proteomes" id="UP001498476">
    <property type="component" value="Unassembled WGS sequence"/>
</dbReference>
<dbReference type="InterPro" id="IPR042099">
    <property type="entry name" value="ANL_N_sf"/>
</dbReference>
<evidence type="ECO:0000256" key="2">
    <source>
        <dbReference type="ARBA" id="ARBA00022598"/>
    </source>
</evidence>
<comment type="similarity">
    <text evidence="1">Belongs to the ATP-dependent AMP-binding enzyme family.</text>
</comment>
<sequence length="711" mass="79155">MTIYNLDRRVDIPKDQNLTQLLHSSAYDLPESHVISADSLTNRSITLGELRDRTGRLANGFKQKLNPPDQARWAIILPNSVEFLELFHSILWTGGAVCPINYALKTAEIGHGIAVCRPQFIVAYGKILPAIDEAVQVAAAELKKEGVEWKPPTILTIITKSPNRLHIPDDFLTSTRLEIPRWSDTTKRLASIHLSSGTTGKPKGVELSHFNFVANVHQLISHDSSQFHPGSKTVAFTPWAHIAMTTMPMFLGPYTGMFHHAMPSYNLETFAKLVGSNQATSFQGVPSVVLSLAKSDVTKRYDFSRAAILNVGGAPLKKGDLDTLMSRAPWKMIQAYGMTEAAGYVAYQRLDESLPEGSTGRLLPGIEARLVKEGTGNDAPLGGPGELWLRGPNITSGYAFNDEANRTGFPEEGWYNTGDVCTIDKEGRLAIVGRTKDLIKYKGFQVSPGELESYINSHPDVAEGGVGALWDESQLTEVPTAWVVLKSHLLEKDGADRKRSLKNVQHWIDEQFLDRLQSLADTALKSEPGTLKYAALIPREDDGRTVYAVEEYTDKASFDQHMSSVGVKAINKWFEDEKVLDPADTPDALILEYLPEFRFSRPEVLKHPDPHVIFAELDYIPGEVETSIPYWRAVVETGRDEEPGTLVYGILKDTQKENRLCSIEAYESPEYLKDVHVPSKAIQNSIRNTKHLRTGLKHHFLQKKGGFLYKE</sequence>
<dbReference type="SUPFAM" id="SSF54909">
    <property type="entry name" value="Dimeric alpha+beta barrel"/>
    <property type="match status" value="2"/>
</dbReference>
<evidence type="ECO:0000313" key="4">
    <source>
        <dbReference type="EMBL" id="KAK7408815.1"/>
    </source>
</evidence>
<keyword evidence="5" id="KW-1185">Reference proteome</keyword>
<keyword evidence="2" id="KW-0436">Ligase</keyword>
<comment type="caution">
    <text evidence="4">The sequence shown here is derived from an EMBL/GenBank/DDBJ whole genome shotgun (WGS) entry which is preliminary data.</text>
</comment>
<proteinExistence type="inferred from homology"/>
<dbReference type="PROSITE" id="PS00455">
    <property type="entry name" value="AMP_BINDING"/>
    <property type="match status" value="1"/>
</dbReference>
<organism evidence="4 5">
    <name type="scientific">Neonectria punicea</name>
    <dbReference type="NCBI Taxonomy" id="979145"/>
    <lineage>
        <taxon>Eukaryota</taxon>
        <taxon>Fungi</taxon>
        <taxon>Dikarya</taxon>
        <taxon>Ascomycota</taxon>
        <taxon>Pezizomycotina</taxon>
        <taxon>Sordariomycetes</taxon>
        <taxon>Hypocreomycetidae</taxon>
        <taxon>Hypocreales</taxon>
        <taxon>Nectriaceae</taxon>
        <taxon>Neonectria</taxon>
    </lineage>
</organism>
<dbReference type="SUPFAM" id="SSF56801">
    <property type="entry name" value="Acetyl-CoA synthetase-like"/>
    <property type="match status" value="1"/>
</dbReference>
<protein>
    <recommendedName>
        <fullName evidence="3">ABM domain-containing protein</fullName>
    </recommendedName>
</protein>
<dbReference type="PROSITE" id="PS51725">
    <property type="entry name" value="ABM"/>
    <property type="match status" value="1"/>
</dbReference>
<dbReference type="InterPro" id="IPR011008">
    <property type="entry name" value="Dimeric_a/b-barrel"/>
</dbReference>
<dbReference type="InterPro" id="IPR007138">
    <property type="entry name" value="ABM_dom"/>
</dbReference>
<dbReference type="Gene3D" id="3.30.70.100">
    <property type="match status" value="1"/>
</dbReference>
<dbReference type="InterPro" id="IPR020845">
    <property type="entry name" value="AMP-binding_CS"/>
</dbReference>
<dbReference type="PANTHER" id="PTHR24096">
    <property type="entry name" value="LONG-CHAIN-FATTY-ACID--COA LIGASE"/>
    <property type="match status" value="1"/>
</dbReference>
<reference evidence="4 5" key="1">
    <citation type="journal article" date="2025" name="Microbiol. Resour. Announc.">
        <title>Draft genome sequences for Neonectria magnoliae and Neonectria punicea, canker pathogens of Liriodendron tulipifera and Acer saccharum in West Virginia.</title>
        <authorList>
            <person name="Petronek H.M."/>
            <person name="Kasson M.T."/>
            <person name="Metheny A.M."/>
            <person name="Stauder C.M."/>
            <person name="Lovett B."/>
            <person name="Lynch S.C."/>
            <person name="Garnas J.R."/>
            <person name="Kasson L.R."/>
            <person name="Stajich J.E."/>
        </authorList>
    </citation>
    <scope>NUCLEOTIDE SEQUENCE [LARGE SCALE GENOMIC DNA]</scope>
    <source>
        <strain evidence="4 5">NRRL 64653</strain>
    </source>
</reference>
<evidence type="ECO:0000259" key="3">
    <source>
        <dbReference type="PROSITE" id="PS51725"/>
    </source>
</evidence>
<dbReference type="InterPro" id="IPR000873">
    <property type="entry name" value="AMP-dep_synth/lig_dom"/>
</dbReference>
<dbReference type="PANTHER" id="PTHR24096:SF149">
    <property type="entry name" value="AMP-BINDING DOMAIN-CONTAINING PROTEIN-RELATED"/>
    <property type="match status" value="1"/>
</dbReference>
<evidence type="ECO:0000313" key="5">
    <source>
        <dbReference type="Proteomes" id="UP001498476"/>
    </source>
</evidence>
<dbReference type="EMBL" id="JAZAVJ010000172">
    <property type="protein sequence ID" value="KAK7408815.1"/>
    <property type="molecule type" value="Genomic_DNA"/>
</dbReference>
<dbReference type="Pfam" id="PF00501">
    <property type="entry name" value="AMP-binding"/>
    <property type="match status" value="1"/>
</dbReference>
<feature type="domain" description="ABM" evidence="3">
    <location>
        <begin position="483"/>
        <end position="588"/>
    </location>
</feature>
<gene>
    <name evidence="4" type="ORF">QQX98_009001</name>
</gene>
<evidence type="ECO:0000256" key="1">
    <source>
        <dbReference type="ARBA" id="ARBA00006432"/>
    </source>
</evidence>
<accession>A0ABR1GTM8</accession>
<name>A0ABR1GTM8_9HYPO</name>
<dbReference type="Pfam" id="PF03992">
    <property type="entry name" value="ABM"/>
    <property type="match status" value="1"/>
</dbReference>